<evidence type="ECO:0000313" key="2">
    <source>
        <dbReference type="EMBL" id="RGB71310.1"/>
    </source>
</evidence>
<protein>
    <submittedName>
        <fullName evidence="2">Uncharacterized protein</fullName>
    </submittedName>
</protein>
<sequence>MNTKNLHQIFANYIDRFEELNDPEHNETFKWWAAKQFRKQMDAAFKQSGDNFASALDHIKGHKKEERVVETIIDGRMQPFGGLVEISKKNNYESADAVKQLFQNLFQDDGGDLGKREEKIAAFLEDSEKLRLKYFPNYYSYKQTARSVAGYLFLYEPDKYYMYKANEAKLFADCVEYYGDWGTGDQIKLKEYYRMCDELVAEAKKCKELLSTDESRFDGHFQYTRDGLSEDKAKHILAYDIIYCTSVYNLCKDITFKNITLKDKKLYQERLNKALALQEEYQKAEEEYALLDRAVQHYDAVFVPGTAVRNLTYGPGRIVARRDAVLDVQFESQPDLIKYDFWQTVTGHYLKFEDSLDKETAQQYEDIFRRHDGISSGLVRLQKELEGYQDVLE</sequence>
<proteinExistence type="predicted"/>
<dbReference type="RefSeq" id="WP_117505696.1">
    <property type="nucleotide sequence ID" value="NZ_QVEQ01000005.1"/>
</dbReference>
<reference evidence="2 3" key="1">
    <citation type="submission" date="2018-08" db="EMBL/GenBank/DDBJ databases">
        <title>A genome reference for cultivated species of the human gut microbiota.</title>
        <authorList>
            <person name="Zou Y."/>
            <person name="Xue W."/>
            <person name="Luo G."/>
        </authorList>
    </citation>
    <scope>NUCLEOTIDE SEQUENCE [LARGE SCALE GENOMIC DNA]</scope>
    <source>
        <strain evidence="2 3">AF36-11AT</strain>
    </source>
</reference>
<evidence type="ECO:0000313" key="3">
    <source>
        <dbReference type="Proteomes" id="UP000261140"/>
    </source>
</evidence>
<name>A0A3E2TA49_9FIRM</name>
<organism evidence="2 3">
    <name type="scientific">Faecalibacterium prausnitzii</name>
    <dbReference type="NCBI Taxonomy" id="853"/>
    <lineage>
        <taxon>Bacteria</taxon>
        <taxon>Bacillati</taxon>
        <taxon>Bacillota</taxon>
        <taxon>Clostridia</taxon>
        <taxon>Eubacteriales</taxon>
        <taxon>Oscillospiraceae</taxon>
        <taxon>Faecalibacterium</taxon>
    </lineage>
</organism>
<keyword evidence="1" id="KW-0175">Coiled coil</keyword>
<dbReference type="AlphaFoldDB" id="A0A3E2TA49"/>
<dbReference type="Proteomes" id="UP000261140">
    <property type="component" value="Unassembled WGS sequence"/>
</dbReference>
<comment type="caution">
    <text evidence="2">The sequence shown here is derived from an EMBL/GenBank/DDBJ whole genome shotgun (WGS) entry which is preliminary data.</text>
</comment>
<dbReference type="EMBL" id="QVEQ01000005">
    <property type="protein sequence ID" value="RGB71310.1"/>
    <property type="molecule type" value="Genomic_DNA"/>
</dbReference>
<gene>
    <name evidence="2" type="ORF">DWZ89_07945</name>
</gene>
<accession>A0A3E2TA49</accession>
<evidence type="ECO:0000256" key="1">
    <source>
        <dbReference type="SAM" id="Coils"/>
    </source>
</evidence>
<feature type="coiled-coil region" evidence="1">
    <location>
        <begin position="267"/>
        <end position="294"/>
    </location>
</feature>